<dbReference type="EMBL" id="JAACJK010000173">
    <property type="protein sequence ID" value="KAF5319820.1"/>
    <property type="molecule type" value="Genomic_DNA"/>
</dbReference>
<dbReference type="AlphaFoldDB" id="A0A8H5BAL7"/>
<evidence type="ECO:0000313" key="1">
    <source>
        <dbReference type="EMBL" id="KAF5319820.1"/>
    </source>
</evidence>
<proteinExistence type="predicted"/>
<organism evidence="1 2">
    <name type="scientific">Ephemerocybe angulata</name>
    <dbReference type="NCBI Taxonomy" id="980116"/>
    <lineage>
        <taxon>Eukaryota</taxon>
        <taxon>Fungi</taxon>
        <taxon>Dikarya</taxon>
        <taxon>Basidiomycota</taxon>
        <taxon>Agaricomycotina</taxon>
        <taxon>Agaricomycetes</taxon>
        <taxon>Agaricomycetidae</taxon>
        <taxon>Agaricales</taxon>
        <taxon>Agaricineae</taxon>
        <taxon>Psathyrellaceae</taxon>
        <taxon>Ephemerocybe</taxon>
    </lineage>
</organism>
<reference evidence="1 2" key="1">
    <citation type="journal article" date="2020" name="ISME J.">
        <title>Uncovering the hidden diversity of litter-decomposition mechanisms in mushroom-forming fungi.</title>
        <authorList>
            <person name="Floudas D."/>
            <person name="Bentzer J."/>
            <person name="Ahren D."/>
            <person name="Johansson T."/>
            <person name="Persson P."/>
            <person name="Tunlid A."/>
        </authorList>
    </citation>
    <scope>NUCLEOTIDE SEQUENCE [LARGE SCALE GENOMIC DNA]</scope>
    <source>
        <strain evidence="1 2">CBS 175.51</strain>
    </source>
</reference>
<evidence type="ECO:0000313" key="2">
    <source>
        <dbReference type="Proteomes" id="UP000541558"/>
    </source>
</evidence>
<gene>
    <name evidence="1" type="ORF">D9611_012877</name>
</gene>
<sequence>MNLWLTQSSLYLGQHGKKQCPRHPDPQVIRQRRTPRILLAGRLPVAFGQSRLHLRVRGSLACLPLLAGRISVAPTSPCALARLSVSRWSADAILLPLRLHPFTSNTSQDIFGITSSAGIPRFHGLDFSRRSWDAFLLRLRKSDPQDLTDIGKHSQPLLSKHSVSGALLAGARYIVTLRFVM</sequence>
<dbReference type="Proteomes" id="UP000541558">
    <property type="component" value="Unassembled WGS sequence"/>
</dbReference>
<protein>
    <submittedName>
        <fullName evidence="1">Uncharacterized protein</fullName>
    </submittedName>
</protein>
<keyword evidence="2" id="KW-1185">Reference proteome</keyword>
<name>A0A8H5BAL7_9AGAR</name>
<accession>A0A8H5BAL7</accession>
<comment type="caution">
    <text evidence="1">The sequence shown here is derived from an EMBL/GenBank/DDBJ whole genome shotgun (WGS) entry which is preliminary data.</text>
</comment>